<evidence type="ECO:0000256" key="1">
    <source>
        <dbReference type="ARBA" id="ARBA00004141"/>
    </source>
</evidence>
<dbReference type="Proteomes" id="UP000198406">
    <property type="component" value="Unassembled WGS sequence"/>
</dbReference>
<comment type="caution">
    <text evidence="12">The sequence shown here is derived from an EMBL/GenBank/DDBJ whole genome shotgun (WGS) entry which is preliminary data.</text>
</comment>
<evidence type="ECO:0000256" key="4">
    <source>
        <dbReference type="ARBA" id="ARBA00022692"/>
    </source>
</evidence>
<dbReference type="AlphaFoldDB" id="A0A1Z5J6D5"/>
<gene>
    <name evidence="12" type="ORF">FisN_6Lh113</name>
</gene>
<feature type="repeat" description="Solcar" evidence="8">
    <location>
        <begin position="209"/>
        <end position="304"/>
    </location>
</feature>
<keyword evidence="6 10" id="KW-1133">Transmembrane helix</keyword>
<dbReference type="PROSITE" id="PS50920">
    <property type="entry name" value="SOLCAR"/>
    <property type="match status" value="1"/>
</dbReference>
<evidence type="ECO:0000256" key="6">
    <source>
        <dbReference type="ARBA" id="ARBA00022989"/>
    </source>
</evidence>
<keyword evidence="11" id="KW-0732">Signal</keyword>
<sequence length="520" mass="58345">MRWFVLLIVIISSSQAFVVLPQRNCQWIIAAQSSDGEGDALSTDSEPVELTQEAATALVLVDDDTIPVEALVLVDDDTIPVERLLMEDESIHKQITTRETTHRSTRPFSRREWWKATTAIMATSAAMGITTYHYYHDAPPIAKGERIAPVNFTQVVKESRINIAIHQGSSSISLDPITLQKKKVIQLPAWIPERWVPRTKIIKNTTDQEVLIAAVIAGTVVEMARTSLLYPLLTLKTRVQTDINIRQRKVNKRLRIKRRLRVLELNVVRHFKEGNLYAGLIPTLMVTAPATGLYYGIRDIAKRTFAPLPIPELYVAVAAAFLGSVVSIAFRSPVDALSARLQVATGEEAKQHLHGKHVEDEQIEQEEREERVREKVGNWFLESMERLPALVVTEIPYLLSRIVLNGLFIQGTLDLGHYELVAVSTAIICGILTTPFDVARTRILLDSDNDPSNGIDGGSGEGLIKTFQTIVRESNDGYANLFRGWFERSLYLGIGRAWLEPLQLLGYVALRDAILLEWFN</sequence>
<keyword evidence="5" id="KW-0677">Repeat</keyword>
<dbReference type="SUPFAM" id="SSF103506">
    <property type="entry name" value="Mitochondrial carrier"/>
    <property type="match status" value="1"/>
</dbReference>
<evidence type="ECO:0000313" key="12">
    <source>
        <dbReference type="EMBL" id="GAX09499.1"/>
    </source>
</evidence>
<evidence type="ECO:0000256" key="8">
    <source>
        <dbReference type="PROSITE-ProRule" id="PRU00282"/>
    </source>
</evidence>
<evidence type="ECO:0000256" key="9">
    <source>
        <dbReference type="RuleBase" id="RU000488"/>
    </source>
</evidence>
<dbReference type="InterPro" id="IPR018108">
    <property type="entry name" value="MCP_transmembrane"/>
</dbReference>
<proteinExistence type="inferred from homology"/>
<feature type="transmembrane region" description="Helical" evidence="10">
    <location>
        <begin position="276"/>
        <end position="297"/>
    </location>
</feature>
<protein>
    <submittedName>
        <fullName evidence="12">Uncharacterized protein</fullName>
    </submittedName>
</protein>
<dbReference type="OrthoDB" id="276989at2759"/>
<organism evidence="12 13">
    <name type="scientific">Fistulifera solaris</name>
    <name type="common">Oleaginous diatom</name>
    <dbReference type="NCBI Taxonomy" id="1519565"/>
    <lineage>
        <taxon>Eukaryota</taxon>
        <taxon>Sar</taxon>
        <taxon>Stramenopiles</taxon>
        <taxon>Ochrophyta</taxon>
        <taxon>Bacillariophyta</taxon>
        <taxon>Bacillariophyceae</taxon>
        <taxon>Bacillariophycidae</taxon>
        <taxon>Naviculales</taxon>
        <taxon>Naviculaceae</taxon>
        <taxon>Fistulifera</taxon>
    </lineage>
</organism>
<evidence type="ECO:0000256" key="2">
    <source>
        <dbReference type="ARBA" id="ARBA00006375"/>
    </source>
</evidence>
<evidence type="ECO:0000256" key="7">
    <source>
        <dbReference type="ARBA" id="ARBA00023136"/>
    </source>
</evidence>
<accession>A0A1Z5J6D5</accession>
<dbReference type="Pfam" id="PF00153">
    <property type="entry name" value="Mito_carr"/>
    <property type="match status" value="2"/>
</dbReference>
<evidence type="ECO:0000313" key="13">
    <source>
        <dbReference type="Proteomes" id="UP000198406"/>
    </source>
</evidence>
<name>A0A1Z5J6D5_FISSO</name>
<comment type="similarity">
    <text evidence="2 9">Belongs to the mitochondrial carrier (TC 2.A.29) family.</text>
</comment>
<dbReference type="GO" id="GO:0016020">
    <property type="term" value="C:membrane"/>
    <property type="evidence" value="ECO:0007669"/>
    <property type="project" value="UniProtKB-SubCell"/>
</dbReference>
<feature type="signal peptide" evidence="11">
    <location>
        <begin position="1"/>
        <end position="16"/>
    </location>
</feature>
<evidence type="ECO:0000256" key="5">
    <source>
        <dbReference type="ARBA" id="ARBA00022737"/>
    </source>
</evidence>
<evidence type="ECO:0000256" key="10">
    <source>
        <dbReference type="SAM" id="Phobius"/>
    </source>
</evidence>
<keyword evidence="4 8" id="KW-0812">Transmembrane</keyword>
<keyword evidence="7 8" id="KW-0472">Membrane</keyword>
<evidence type="ECO:0000256" key="11">
    <source>
        <dbReference type="SAM" id="SignalP"/>
    </source>
</evidence>
<dbReference type="InterPro" id="IPR023395">
    <property type="entry name" value="MCP_dom_sf"/>
</dbReference>
<dbReference type="Gene3D" id="1.50.40.10">
    <property type="entry name" value="Mitochondrial carrier domain"/>
    <property type="match status" value="2"/>
</dbReference>
<keyword evidence="13" id="KW-1185">Reference proteome</keyword>
<dbReference type="InParanoid" id="A0A1Z5J6D5"/>
<feature type="chain" id="PRO_5012645014" evidence="11">
    <location>
        <begin position="17"/>
        <end position="520"/>
    </location>
</feature>
<reference evidence="12 13" key="1">
    <citation type="journal article" date="2015" name="Plant Cell">
        <title>Oil accumulation by the oleaginous diatom Fistulifera solaris as revealed by the genome and transcriptome.</title>
        <authorList>
            <person name="Tanaka T."/>
            <person name="Maeda Y."/>
            <person name="Veluchamy A."/>
            <person name="Tanaka M."/>
            <person name="Abida H."/>
            <person name="Marechal E."/>
            <person name="Bowler C."/>
            <person name="Muto M."/>
            <person name="Sunaga Y."/>
            <person name="Tanaka M."/>
            <person name="Yoshino T."/>
            <person name="Taniguchi T."/>
            <person name="Fukuda Y."/>
            <person name="Nemoto M."/>
            <person name="Matsumoto M."/>
            <person name="Wong P.S."/>
            <person name="Aburatani S."/>
            <person name="Fujibuchi W."/>
        </authorList>
    </citation>
    <scope>NUCLEOTIDE SEQUENCE [LARGE SCALE GENOMIC DNA]</scope>
    <source>
        <strain evidence="12 13">JPCC DA0580</strain>
    </source>
</reference>
<keyword evidence="3 9" id="KW-0813">Transport</keyword>
<comment type="subcellular location">
    <subcellularLocation>
        <location evidence="1">Membrane</location>
        <topology evidence="1">Multi-pass membrane protein</topology>
    </subcellularLocation>
</comment>
<evidence type="ECO:0000256" key="3">
    <source>
        <dbReference type="ARBA" id="ARBA00022448"/>
    </source>
</evidence>
<dbReference type="PANTHER" id="PTHR45667">
    <property type="entry name" value="S-ADENOSYLMETHIONINE MITOCHONDRIAL CARRIER PROTEIN"/>
    <property type="match status" value="1"/>
</dbReference>
<dbReference type="EMBL" id="BDSP01000007">
    <property type="protein sequence ID" value="GAX09499.1"/>
    <property type="molecule type" value="Genomic_DNA"/>
</dbReference>
<feature type="transmembrane region" description="Helical" evidence="10">
    <location>
        <begin position="309"/>
        <end position="330"/>
    </location>
</feature>